<dbReference type="Proteomes" id="UP000828390">
    <property type="component" value="Unassembled WGS sequence"/>
</dbReference>
<dbReference type="AlphaFoldDB" id="A0A9D4H2M3"/>
<sequence length="176" mass="20119">MEDSVANQTYFILEKCERSISNNAEHCNESNETNMENDYNTIHETEPYEHVKDESSYYDHTINTLQSGSGARKHENVYNKLKIDRPGDNGHLQRQGLSVVQNPKDDYDTTSAVVTHGMDDVSDYNHIPRAAYIARATGENIIGNEEENYDAINNDKFKVAQSNSYEYAHGHKDRIK</sequence>
<evidence type="ECO:0000313" key="2">
    <source>
        <dbReference type="Proteomes" id="UP000828390"/>
    </source>
</evidence>
<gene>
    <name evidence="1" type="ORF">DPMN_128235</name>
</gene>
<keyword evidence="2" id="KW-1185">Reference proteome</keyword>
<evidence type="ECO:0000313" key="1">
    <source>
        <dbReference type="EMBL" id="KAH3826335.1"/>
    </source>
</evidence>
<organism evidence="1 2">
    <name type="scientific">Dreissena polymorpha</name>
    <name type="common">Zebra mussel</name>
    <name type="synonym">Mytilus polymorpha</name>
    <dbReference type="NCBI Taxonomy" id="45954"/>
    <lineage>
        <taxon>Eukaryota</taxon>
        <taxon>Metazoa</taxon>
        <taxon>Spiralia</taxon>
        <taxon>Lophotrochozoa</taxon>
        <taxon>Mollusca</taxon>
        <taxon>Bivalvia</taxon>
        <taxon>Autobranchia</taxon>
        <taxon>Heteroconchia</taxon>
        <taxon>Euheterodonta</taxon>
        <taxon>Imparidentia</taxon>
        <taxon>Neoheterodontei</taxon>
        <taxon>Myida</taxon>
        <taxon>Dreissenoidea</taxon>
        <taxon>Dreissenidae</taxon>
        <taxon>Dreissena</taxon>
    </lineage>
</organism>
<comment type="caution">
    <text evidence="1">The sequence shown here is derived from an EMBL/GenBank/DDBJ whole genome shotgun (WGS) entry which is preliminary data.</text>
</comment>
<dbReference type="EMBL" id="JAIWYP010000005">
    <property type="protein sequence ID" value="KAH3826335.1"/>
    <property type="molecule type" value="Genomic_DNA"/>
</dbReference>
<accession>A0A9D4H2M3</accession>
<name>A0A9D4H2M3_DREPO</name>
<protein>
    <submittedName>
        <fullName evidence="1">Uncharacterized protein</fullName>
    </submittedName>
</protein>
<reference evidence="1" key="1">
    <citation type="journal article" date="2019" name="bioRxiv">
        <title>The Genome of the Zebra Mussel, Dreissena polymorpha: A Resource for Invasive Species Research.</title>
        <authorList>
            <person name="McCartney M.A."/>
            <person name="Auch B."/>
            <person name="Kono T."/>
            <person name="Mallez S."/>
            <person name="Zhang Y."/>
            <person name="Obille A."/>
            <person name="Becker A."/>
            <person name="Abrahante J.E."/>
            <person name="Garbe J."/>
            <person name="Badalamenti J.P."/>
            <person name="Herman A."/>
            <person name="Mangelson H."/>
            <person name="Liachko I."/>
            <person name="Sullivan S."/>
            <person name="Sone E.D."/>
            <person name="Koren S."/>
            <person name="Silverstein K.A.T."/>
            <person name="Beckman K.B."/>
            <person name="Gohl D.M."/>
        </authorList>
    </citation>
    <scope>NUCLEOTIDE SEQUENCE</scope>
    <source>
        <strain evidence="1">Duluth1</strain>
        <tissue evidence="1">Whole animal</tissue>
    </source>
</reference>
<reference evidence="1" key="2">
    <citation type="submission" date="2020-11" db="EMBL/GenBank/DDBJ databases">
        <authorList>
            <person name="McCartney M.A."/>
            <person name="Auch B."/>
            <person name="Kono T."/>
            <person name="Mallez S."/>
            <person name="Becker A."/>
            <person name="Gohl D.M."/>
            <person name="Silverstein K.A.T."/>
            <person name="Koren S."/>
            <person name="Bechman K.B."/>
            <person name="Herman A."/>
            <person name="Abrahante J.E."/>
            <person name="Garbe J."/>
        </authorList>
    </citation>
    <scope>NUCLEOTIDE SEQUENCE</scope>
    <source>
        <strain evidence="1">Duluth1</strain>
        <tissue evidence="1">Whole animal</tissue>
    </source>
</reference>
<proteinExistence type="predicted"/>